<gene>
    <name evidence="2" type="ORF">G6O67_007450</name>
</gene>
<evidence type="ECO:0000313" key="2">
    <source>
        <dbReference type="EMBL" id="KAF4505508.1"/>
    </source>
</evidence>
<feature type="compositionally biased region" description="Polar residues" evidence="1">
    <location>
        <begin position="46"/>
        <end position="65"/>
    </location>
</feature>
<dbReference type="AlphaFoldDB" id="A0A8H4PL24"/>
<organism evidence="2 3">
    <name type="scientific">Ophiocordyceps sinensis</name>
    <dbReference type="NCBI Taxonomy" id="72228"/>
    <lineage>
        <taxon>Eukaryota</taxon>
        <taxon>Fungi</taxon>
        <taxon>Dikarya</taxon>
        <taxon>Ascomycota</taxon>
        <taxon>Pezizomycotina</taxon>
        <taxon>Sordariomycetes</taxon>
        <taxon>Hypocreomycetidae</taxon>
        <taxon>Hypocreales</taxon>
        <taxon>Ophiocordycipitaceae</taxon>
        <taxon>Ophiocordyceps</taxon>
    </lineage>
</organism>
<dbReference type="Proteomes" id="UP000557566">
    <property type="component" value="Unassembled WGS sequence"/>
</dbReference>
<feature type="region of interest" description="Disordered" evidence="1">
    <location>
        <begin position="45"/>
        <end position="68"/>
    </location>
</feature>
<evidence type="ECO:0000256" key="1">
    <source>
        <dbReference type="SAM" id="MobiDB-lite"/>
    </source>
</evidence>
<evidence type="ECO:0000313" key="3">
    <source>
        <dbReference type="Proteomes" id="UP000557566"/>
    </source>
</evidence>
<comment type="caution">
    <text evidence="2">The sequence shown here is derived from an EMBL/GenBank/DDBJ whole genome shotgun (WGS) entry which is preliminary data.</text>
</comment>
<proteinExistence type="predicted"/>
<sequence length="89" mass="9596">MAELAHRLGLEVAPPQVRQGGLGVCGADGIPEVRLLTNRIAMPPSSACQEESNGRGIQQPPSDSRTCIGRRTRRPFEEVVLDPSPVPRL</sequence>
<protein>
    <submittedName>
        <fullName evidence="2">Uncharacterized protein</fullName>
    </submittedName>
</protein>
<name>A0A8H4PL24_9HYPO</name>
<keyword evidence="3" id="KW-1185">Reference proteome</keyword>
<reference evidence="2 3" key="1">
    <citation type="journal article" date="2020" name="Genome Biol. Evol.">
        <title>A new high-quality draft genome assembly of the Chinese cordyceps Ophiocordyceps sinensis.</title>
        <authorList>
            <person name="Shu R."/>
            <person name="Zhang J."/>
            <person name="Meng Q."/>
            <person name="Zhang H."/>
            <person name="Zhou G."/>
            <person name="Li M."/>
            <person name="Wu P."/>
            <person name="Zhao Y."/>
            <person name="Chen C."/>
            <person name="Qin Q."/>
        </authorList>
    </citation>
    <scope>NUCLEOTIDE SEQUENCE [LARGE SCALE GENOMIC DNA]</scope>
    <source>
        <strain evidence="2 3">IOZ07</strain>
    </source>
</reference>
<dbReference type="EMBL" id="JAAVMX010000008">
    <property type="protein sequence ID" value="KAF4505508.1"/>
    <property type="molecule type" value="Genomic_DNA"/>
</dbReference>
<accession>A0A8H4PL24</accession>